<gene>
    <name evidence="2" type="ORF">GCM10009824_24380</name>
</gene>
<dbReference type="Proteomes" id="UP001500166">
    <property type="component" value="Unassembled WGS sequence"/>
</dbReference>
<sequence>MQTWTALLTIVSLAVSSATHLDVSDLACDPGRVASQAPVGGSVLDRSSLGSGRALPRNRT</sequence>
<evidence type="ECO:0000313" key="3">
    <source>
        <dbReference type="Proteomes" id="UP001500166"/>
    </source>
</evidence>
<name>A0ABN2Y6D3_9MICC</name>
<organism evidence="2 3">
    <name type="scientific">Kocuria atrinae</name>
    <dbReference type="NCBI Taxonomy" id="592377"/>
    <lineage>
        <taxon>Bacteria</taxon>
        <taxon>Bacillati</taxon>
        <taxon>Actinomycetota</taxon>
        <taxon>Actinomycetes</taxon>
        <taxon>Micrococcales</taxon>
        <taxon>Micrococcaceae</taxon>
        <taxon>Kocuria</taxon>
    </lineage>
</organism>
<accession>A0ABN2Y6D3</accession>
<proteinExistence type="predicted"/>
<reference evidence="2 3" key="1">
    <citation type="journal article" date="2019" name="Int. J. Syst. Evol. Microbiol.">
        <title>The Global Catalogue of Microorganisms (GCM) 10K type strain sequencing project: providing services to taxonomists for standard genome sequencing and annotation.</title>
        <authorList>
            <consortium name="The Broad Institute Genomics Platform"/>
            <consortium name="The Broad Institute Genome Sequencing Center for Infectious Disease"/>
            <person name="Wu L."/>
            <person name="Ma J."/>
        </authorList>
    </citation>
    <scope>NUCLEOTIDE SEQUENCE [LARGE SCALE GENOMIC DNA]</scope>
    <source>
        <strain evidence="2 3">JCM 15914</strain>
    </source>
</reference>
<evidence type="ECO:0000256" key="1">
    <source>
        <dbReference type="SAM" id="MobiDB-lite"/>
    </source>
</evidence>
<dbReference type="EMBL" id="BAAAQA010000029">
    <property type="protein sequence ID" value="GAA2121752.1"/>
    <property type="molecule type" value="Genomic_DNA"/>
</dbReference>
<feature type="region of interest" description="Disordered" evidence="1">
    <location>
        <begin position="37"/>
        <end position="60"/>
    </location>
</feature>
<protein>
    <submittedName>
        <fullName evidence="2">Uncharacterized protein</fullName>
    </submittedName>
</protein>
<keyword evidence="3" id="KW-1185">Reference proteome</keyword>
<comment type="caution">
    <text evidence="2">The sequence shown here is derived from an EMBL/GenBank/DDBJ whole genome shotgun (WGS) entry which is preliminary data.</text>
</comment>
<evidence type="ECO:0000313" key="2">
    <source>
        <dbReference type="EMBL" id="GAA2121752.1"/>
    </source>
</evidence>